<protein>
    <submittedName>
        <fullName evidence="1">Uncharacterized protein</fullName>
    </submittedName>
</protein>
<reference evidence="2" key="1">
    <citation type="submission" date="2014-09" db="EMBL/GenBank/DDBJ databases">
        <authorList>
            <person name="Sharma Rahul"/>
            <person name="Thines Marco"/>
        </authorList>
    </citation>
    <scope>NUCLEOTIDE SEQUENCE [LARGE SCALE GENOMIC DNA]</scope>
</reference>
<evidence type="ECO:0000313" key="2">
    <source>
        <dbReference type="Proteomes" id="UP000054928"/>
    </source>
</evidence>
<dbReference type="GeneID" id="36398154"/>
<dbReference type="RefSeq" id="XP_024572920.1">
    <property type="nucleotide sequence ID" value="XM_024721777.1"/>
</dbReference>
<dbReference type="AlphaFoldDB" id="A0A0P1A7U3"/>
<evidence type="ECO:0000313" key="1">
    <source>
        <dbReference type="EMBL" id="CEG36551.1"/>
    </source>
</evidence>
<name>A0A0P1A7U3_PLAHL</name>
<sequence length="55" mass="6192">MSQVIPGIDNRLSFVLQVEQNRRALCKEVARKVCLNECALTTTCPEVEPRSCKIT</sequence>
<keyword evidence="2" id="KW-1185">Reference proteome</keyword>
<dbReference type="EMBL" id="CCYD01000207">
    <property type="protein sequence ID" value="CEG36551.1"/>
    <property type="molecule type" value="Genomic_DNA"/>
</dbReference>
<accession>A0A0P1A7U3</accession>
<proteinExistence type="predicted"/>
<organism evidence="1 2">
    <name type="scientific">Plasmopara halstedii</name>
    <name type="common">Downy mildew of sunflower</name>
    <dbReference type="NCBI Taxonomy" id="4781"/>
    <lineage>
        <taxon>Eukaryota</taxon>
        <taxon>Sar</taxon>
        <taxon>Stramenopiles</taxon>
        <taxon>Oomycota</taxon>
        <taxon>Peronosporomycetes</taxon>
        <taxon>Peronosporales</taxon>
        <taxon>Peronosporaceae</taxon>
        <taxon>Plasmopara</taxon>
    </lineage>
</organism>
<dbReference type="Proteomes" id="UP000054928">
    <property type="component" value="Unassembled WGS sequence"/>
</dbReference>